<dbReference type="InterPro" id="IPR024982">
    <property type="entry name" value="Rax2-like_C"/>
</dbReference>
<feature type="compositionally biased region" description="Gly residues" evidence="3">
    <location>
        <begin position="1678"/>
        <end position="1693"/>
    </location>
</feature>
<feature type="compositionally biased region" description="Low complexity" evidence="3">
    <location>
        <begin position="1405"/>
        <end position="1420"/>
    </location>
</feature>
<feature type="compositionally biased region" description="Polar residues" evidence="3">
    <location>
        <begin position="1095"/>
        <end position="1105"/>
    </location>
</feature>
<sequence>MIHFILRLTAAALLAASHPAFYTVAAGNDTSASAIPPIDTSATGQLAITGQFSGISRLSSVSSTTNQPLLSSQASSAIFVNGTSLDILGSASKGDQIMATCQIHNAKQSLVFIGGNFTTFAGVASQSIIAYDLTRKQAVALGRGLDGSVLSLYCDNARELVYVGGFFTGPLRKSTDTNSPPTRGFGPNSIIWGSGTWLPAPFKGLDGYVNTIAASPSGKTIYFGGNFTQTADDESSLPLGSQPVNLGAATVTSGNDNSSANYSSPLNAICTVNANRARNPWLLRDLMPGFWRVDFTRSIRPALLRIKNTNWNGRGTQTFRLESAPQYVAIALSYIDPNTNKRIKCTESCPLALDSSNWQEFVVDDDVNTTGVRINIEAWYGQGAGLQAVEIYQRDITASPIDRVNNACNSVNYDSTTHLTGGWTQVTVPLTQHTYLQAAISTAKLDTTTNTVEYSPDVTESGYYKVSLRIPGCQYNNDCATRTSVDLSMALYPGQSDKSTIGQDSLTDTDVLFYTGFVAARNDTFMPTVKLTLSSKPVFQSGTSSVNLVVSALIITKVPSMEDLGGIISLTPQGNTYETLQWESLAYDSLQTPLSEGAVVRSLLPYDDNNLLIGGYFADKTSGAFNLVKHENGKLVSPGGAGLNDEVTQMVLVGSNDVYIGGRFTGTHSQSTDNKLNRIAVMSLRDNKFSAVGGGLNGAVEYVTLAYHNQAPIVYLGGAFTTAYKDGNHTQTDLKVRGLAAWDIKDQSWTGTPFLNGGIQSMNGQQVFTDSELSQLSQSNNSATPLIFAGPFTAAASSRVPGIIGMSGTYDLSPVISDSLLSSDTTGGTVSSFSHNGAAVHTGIYFSPSSNEDGQAPELVIAGRFRGPTDDIRNIALVSSDSLSPLGQGINGEIHSLALADSKLFIGGIPLEGDNQGFNGFTVWNFQTEEYVLSISHLSGQSDGGSGLLTNDYLNNVLQTNSSVFVKQIVSLPNTQTVVVGGRFSRAGSLQCDSVCLFNYQANQWQNLGTGLPGVVTSLSVVGGQKWIMAGGNFTIGQQAHSLALYGTEFGTWIAFPSTSTLPGPILSIAVIDNGKSATDLSSSSSSSSSKSSDTKNTGADTGSSTAQNMVSSLQFYLSGTVGDSTQSYLWYWNGSSFAPLTTAIDLQGSLIQDISLVPLNVTDPAKASKATTTSISSTATSSTQSPSPSPSSAGLQKRDQVPVPSKARRATDDTETAIQYGLMVSGVLSWSQFGQVSTALYNINDKSWFPLLRAINEDGTTGSVGSVFYPLPDNIVQSRHYLSTALVIIISIAISLALVFLIVLVGLAYIYWRNKRRTAAVISATAASASVPAQGDSGTDFDFNNQAAKFEPWNTNDPSMADPTLAAGAVAGLGVRGLNDNDAGAVFMNQPFQPSAEANQPPKSTAATLNSNNNRLSTSPYHHYYSSDPNMTDMEDLQISRGEGIAAGAATAGALGKMSGKSVDKRPLSIGSVLNGFDVDEINDMVDQHNYQNATGPSTSAPGAQIGLAPLPIRNHPNHMVESPPSPHHLSNFDDGELFNQGRGHIEMTSLNDNLYGRSPSPISHDGTGAAAAAAAAMAGLSNSPSKPGNTGGDYTTMLSLESDANSMTADNGRLKGNSYQLDSPTLPLDQQILMSPGIIDGNPVPGLGATFGHSSQNQVGAHIRQVDDIYNQNGWGPAGKGGDGSSPGGKEGQLAGAPMVPDHTENSRKAARDSAETSKLVNAAPERSSTIRDSLKDHPVYYAKFPFNAREHGELEFRAGERIFVIDNSDDIWWMGLIDRGEGQAVLQGVFPASYVSEQPPESSEAWRYI</sequence>
<keyword evidence="4" id="KW-0812">Transmembrane</keyword>
<dbReference type="InterPro" id="IPR048266">
    <property type="entry name" value="Rax2-like_second"/>
</dbReference>
<dbReference type="Gene3D" id="2.30.30.40">
    <property type="entry name" value="SH3 Domains"/>
    <property type="match status" value="1"/>
</dbReference>
<protein>
    <submittedName>
        <fullName evidence="7">Cortical protein marker for cell polarity-domain-containing protein</fullName>
    </submittedName>
</protein>
<dbReference type="InterPro" id="IPR011043">
    <property type="entry name" value="Gal_Oxase/kelch_b-propeller"/>
</dbReference>
<proteinExistence type="predicted"/>
<evidence type="ECO:0000256" key="2">
    <source>
        <dbReference type="PROSITE-ProRule" id="PRU00192"/>
    </source>
</evidence>
<keyword evidence="4" id="KW-1133">Transmembrane helix</keyword>
<feature type="region of interest" description="Disordered" evidence="3">
    <location>
        <begin position="1169"/>
        <end position="1213"/>
    </location>
</feature>
<dbReference type="EMBL" id="ML002473">
    <property type="protein sequence ID" value="RKP37594.1"/>
    <property type="molecule type" value="Genomic_DNA"/>
</dbReference>
<dbReference type="CDD" id="cd00174">
    <property type="entry name" value="SH3"/>
    <property type="match status" value="1"/>
</dbReference>
<dbReference type="Pfam" id="PF14604">
    <property type="entry name" value="SH3_9"/>
    <property type="match status" value="1"/>
</dbReference>
<evidence type="ECO:0000313" key="8">
    <source>
        <dbReference type="Proteomes" id="UP000268162"/>
    </source>
</evidence>
<dbReference type="STRING" id="215637.A0A4P9ZVG8"/>
<feature type="region of interest" description="Disordered" evidence="3">
    <location>
        <begin position="1394"/>
        <end position="1434"/>
    </location>
</feature>
<evidence type="ECO:0000256" key="1">
    <source>
        <dbReference type="ARBA" id="ARBA00022443"/>
    </source>
</evidence>
<dbReference type="SUPFAM" id="SSF50965">
    <property type="entry name" value="Galactose oxidase, central domain"/>
    <property type="match status" value="1"/>
</dbReference>
<feature type="domain" description="SH3" evidence="6">
    <location>
        <begin position="1738"/>
        <end position="1803"/>
    </location>
</feature>
<feature type="compositionally biased region" description="Polar residues" evidence="3">
    <location>
        <begin position="1394"/>
        <end position="1404"/>
    </location>
</feature>
<dbReference type="PANTHER" id="PTHR31778">
    <property type="entry name" value="BUD SITE SELECTION PROTEIN RAX2"/>
    <property type="match status" value="1"/>
</dbReference>
<keyword evidence="1 2" id="KW-0728">SH3 domain</keyword>
<name>A0A4P9ZVG8_9FUNG</name>
<dbReference type="Pfam" id="PF20842">
    <property type="entry name" value="Rax2_2"/>
    <property type="match status" value="1"/>
</dbReference>
<keyword evidence="4" id="KW-0472">Membrane</keyword>
<feature type="region of interest" description="Disordered" evidence="3">
    <location>
        <begin position="1674"/>
        <end position="1731"/>
    </location>
</feature>
<gene>
    <name evidence="7" type="ORF">BJ085DRAFT_38233</name>
</gene>
<evidence type="ECO:0000259" key="6">
    <source>
        <dbReference type="PROSITE" id="PS50002"/>
    </source>
</evidence>
<dbReference type="GO" id="GO:1902929">
    <property type="term" value="C:plasma membrane of growing cell tip"/>
    <property type="evidence" value="ECO:0007669"/>
    <property type="project" value="TreeGrafter"/>
</dbReference>
<feature type="compositionally biased region" description="Basic and acidic residues" evidence="3">
    <location>
        <begin position="1704"/>
        <end position="1718"/>
    </location>
</feature>
<feature type="transmembrane region" description="Helical" evidence="4">
    <location>
        <begin position="1282"/>
        <end position="1313"/>
    </location>
</feature>
<reference evidence="8" key="1">
    <citation type="journal article" date="2018" name="Nat. Microbiol.">
        <title>Leveraging single-cell genomics to expand the fungal tree of life.</title>
        <authorList>
            <person name="Ahrendt S.R."/>
            <person name="Quandt C.A."/>
            <person name="Ciobanu D."/>
            <person name="Clum A."/>
            <person name="Salamov A."/>
            <person name="Andreopoulos B."/>
            <person name="Cheng J.F."/>
            <person name="Woyke T."/>
            <person name="Pelin A."/>
            <person name="Henrissat B."/>
            <person name="Reynolds N.K."/>
            <person name="Benny G.L."/>
            <person name="Smith M.E."/>
            <person name="James T.Y."/>
            <person name="Grigoriev I.V."/>
        </authorList>
    </citation>
    <scope>NUCLEOTIDE SEQUENCE [LARGE SCALE GENOMIC DNA]</scope>
    <source>
        <strain evidence="8">RSA 468</strain>
    </source>
</reference>
<dbReference type="PROSITE" id="PS50002">
    <property type="entry name" value="SH3"/>
    <property type="match status" value="1"/>
</dbReference>
<dbReference type="PANTHER" id="PTHR31778:SF2">
    <property type="entry name" value="BUD SITE SELECTION PROTEIN RAX2"/>
    <property type="match status" value="1"/>
</dbReference>
<organism evidence="7 8">
    <name type="scientific">Dimargaris cristalligena</name>
    <dbReference type="NCBI Taxonomy" id="215637"/>
    <lineage>
        <taxon>Eukaryota</taxon>
        <taxon>Fungi</taxon>
        <taxon>Fungi incertae sedis</taxon>
        <taxon>Zoopagomycota</taxon>
        <taxon>Kickxellomycotina</taxon>
        <taxon>Dimargaritomycetes</taxon>
        <taxon>Dimargaritales</taxon>
        <taxon>Dimargaritaceae</taxon>
        <taxon>Dimargaris</taxon>
    </lineage>
</organism>
<dbReference type="InterPro" id="IPR048265">
    <property type="entry name" value="Rax2-like_third"/>
</dbReference>
<feature type="chain" id="PRO_5020562517" evidence="5">
    <location>
        <begin position="18"/>
        <end position="1812"/>
    </location>
</feature>
<keyword evidence="8" id="KW-1185">Reference proteome</keyword>
<dbReference type="SMART" id="SM00326">
    <property type="entry name" value="SH3"/>
    <property type="match status" value="1"/>
</dbReference>
<dbReference type="Pfam" id="PF20843">
    <property type="entry name" value="Rax2_3"/>
    <property type="match status" value="1"/>
</dbReference>
<evidence type="ECO:0000256" key="4">
    <source>
        <dbReference type="SAM" id="Phobius"/>
    </source>
</evidence>
<accession>A0A4P9ZVG8</accession>
<evidence type="ECO:0000256" key="3">
    <source>
        <dbReference type="SAM" id="MobiDB-lite"/>
    </source>
</evidence>
<dbReference type="SUPFAM" id="SSF50044">
    <property type="entry name" value="SH3-domain"/>
    <property type="match status" value="1"/>
</dbReference>
<feature type="compositionally biased region" description="Low complexity" evidence="3">
    <location>
        <begin position="1169"/>
        <end position="1194"/>
    </location>
</feature>
<evidence type="ECO:0000313" key="7">
    <source>
        <dbReference type="EMBL" id="RKP37594.1"/>
    </source>
</evidence>
<dbReference type="Proteomes" id="UP000268162">
    <property type="component" value="Unassembled WGS sequence"/>
</dbReference>
<dbReference type="InterPro" id="IPR036028">
    <property type="entry name" value="SH3-like_dom_sf"/>
</dbReference>
<dbReference type="Pfam" id="PF12768">
    <property type="entry name" value="Rax2"/>
    <property type="match status" value="1"/>
</dbReference>
<keyword evidence="5" id="KW-0732">Signal</keyword>
<feature type="compositionally biased region" description="Low complexity" evidence="3">
    <location>
        <begin position="1082"/>
        <end position="1092"/>
    </location>
</feature>
<dbReference type="InterPro" id="IPR001452">
    <property type="entry name" value="SH3_domain"/>
</dbReference>
<feature type="signal peptide" evidence="5">
    <location>
        <begin position="1"/>
        <end position="17"/>
    </location>
</feature>
<evidence type="ECO:0000256" key="5">
    <source>
        <dbReference type="SAM" id="SignalP"/>
    </source>
</evidence>
<feature type="region of interest" description="Disordered" evidence="3">
    <location>
        <begin position="1081"/>
        <end position="1105"/>
    </location>
</feature>